<protein>
    <submittedName>
        <fullName evidence="2">Uncharacterized protein</fullName>
    </submittedName>
</protein>
<accession>A0A9P8IIR2</accession>
<dbReference type="Proteomes" id="UP000750711">
    <property type="component" value="Unassembled WGS sequence"/>
</dbReference>
<comment type="caution">
    <text evidence="2">The sequence shown here is derived from an EMBL/GenBank/DDBJ whole genome shotgun (WGS) entry which is preliminary data.</text>
</comment>
<proteinExistence type="predicted"/>
<dbReference type="AlphaFoldDB" id="A0A9P8IIR2"/>
<dbReference type="EMBL" id="JAGHQM010003071">
    <property type="protein sequence ID" value="KAH0547932.1"/>
    <property type="molecule type" value="Genomic_DNA"/>
</dbReference>
<name>A0A9P8IIR2_9PEZI</name>
<gene>
    <name evidence="2" type="ORF">GP486_008325</name>
</gene>
<sequence>MSKRNVKANEVILDQVEENQETIVETTEETVETTEEVVQEQAPETKEEMIQRLGNKSKTIR</sequence>
<organism evidence="2 3">
    <name type="scientific">Trichoglossum hirsutum</name>
    <dbReference type="NCBI Taxonomy" id="265104"/>
    <lineage>
        <taxon>Eukaryota</taxon>
        <taxon>Fungi</taxon>
        <taxon>Dikarya</taxon>
        <taxon>Ascomycota</taxon>
        <taxon>Pezizomycotina</taxon>
        <taxon>Geoglossomycetes</taxon>
        <taxon>Geoglossales</taxon>
        <taxon>Geoglossaceae</taxon>
        <taxon>Trichoglossum</taxon>
    </lineage>
</organism>
<evidence type="ECO:0000256" key="1">
    <source>
        <dbReference type="SAM" id="MobiDB-lite"/>
    </source>
</evidence>
<feature type="region of interest" description="Disordered" evidence="1">
    <location>
        <begin position="26"/>
        <end position="61"/>
    </location>
</feature>
<feature type="compositionally biased region" description="Acidic residues" evidence="1">
    <location>
        <begin position="26"/>
        <end position="38"/>
    </location>
</feature>
<feature type="non-terminal residue" evidence="2">
    <location>
        <position position="61"/>
    </location>
</feature>
<keyword evidence="3" id="KW-1185">Reference proteome</keyword>
<evidence type="ECO:0000313" key="2">
    <source>
        <dbReference type="EMBL" id="KAH0547932.1"/>
    </source>
</evidence>
<reference evidence="2" key="1">
    <citation type="submission" date="2021-03" db="EMBL/GenBank/DDBJ databases">
        <title>Comparative genomics and phylogenomic investigation of the class Geoglossomycetes provide insights into ecological specialization and systematics.</title>
        <authorList>
            <person name="Melie T."/>
            <person name="Pirro S."/>
            <person name="Miller A.N."/>
            <person name="Quandt A."/>
        </authorList>
    </citation>
    <scope>NUCLEOTIDE SEQUENCE</scope>
    <source>
        <strain evidence="2">CAQ_001_2017</strain>
    </source>
</reference>
<evidence type="ECO:0000313" key="3">
    <source>
        <dbReference type="Proteomes" id="UP000750711"/>
    </source>
</evidence>